<gene>
    <name evidence="7" type="ORF">SK128_027990</name>
</gene>
<dbReference type="PANTHER" id="PTHR19134:SF562">
    <property type="entry name" value="PROTEIN-TYROSINE-PHOSPHATASE"/>
    <property type="match status" value="1"/>
</dbReference>
<feature type="region of interest" description="Disordered" evidence="5">
    <location>
        <begin position="162"/>
        <end position="189"/>
    </location>
</feature>
<sequence length="189" mass="21833">MKPADYSTSISSQNKNLNRYTNVEPYDRTLVKVSHVNYINASYVMNGKFIATQDPWPNQDDDLWQLIWEHNVRIIVRLSNDNKHPTAHYIRDDIGGEWVMGHDEIVVSVKDIQRHASFQKRTITVTKDAHSRVIDHFHMTNWPEGSVPSPDDLYQLVTTARNSHKKHNDGNEGNQPSPYPSHIARIPQL</sequence>
<evidence type="ECO:0000256" key="5">
    <source>
        <dbReference type="SAM" id="MobiDB-lite"/>
    </source>
</evidence>
<comment type="caution">
    <text evidence="7">The sequence shown here is derived from an EMBL/GenBank/DDBJ whole genome shotgun (WGS) entry which is preliminary data.</text>
</comment>
<evidence type="ECO:0000256" key="1">
    <source>
        <dbReference type="ARBA" id="ARBA00009580"/>
    </source>
</evidence>
<organism evidence="7 8">
    <name type="scientific">Halocaridina rubra</name>
    <name type="common">Hawaiian red shrimp</name>
    <dbReference type="NCBI Taxonomy" id="373956"/>
    <lineage>
        <taxon>Eukaryota</taxon>
        <taxon>Metazoa</taxon>
        <taxon>Ecdysozoa</taxon>
        <taxon>Arthropoda</taxon>
        <taxon>Crustacea</taxon>
        <taxon>Multicrustacea</taxon>
        <taxon>Malacostraca</taxon>
        <taxon>Eumalacostraca</taxon>
        <taxon>Eucarida</taxon>
        <taxon>Decapoda</taxon>
        <taxon>Pleocyemata</taxon>
        <taxon>Caridea</taxon>
        <taxon>Atyoidea</taxon>
        <taxon>Atyidae</taxon>
        <taxon>Halocaridina</taxon>
    </lineage>
</organism>
<dbReference type="EMBL" id="JAXCGZ010019053">
    <property type="protein sequence ID" value="KAK7066712.1"/>
    <property type="molecule type" value="Genomic_DNA"/>
</dbReference>
<dbReference type="Pfam" id="PF00102">
    <property type="entry name" value="Y_phosphatase"/>
    <property type="match status" value="1"/>
</dbReference>
<evidence type="ECO:0000259" key="6">
    <source>
        <dbReference type="PROSITE" id="PS50055"/>
    </source>
</evidence>
<dbReference type="Gene3D" id="3.90.190.10">
    <property type="entry name" value="Protein tyrosine phosphatase superfamily"/>
    <property type="match status" value="1"/>
</dbReference>
<keyword evidence="4" id="KW-0904">Protein phosphatase</keyword>
<dbReference type="Proteomes" id="UP001381693">
    <property type="component" value="Unassembled WGS sequence"/>
</dbReference>
<dbReference type="AlphaFoldDB" id="A0AAN9A1Z1"/>
<keyword evidence="3" id="KW-0378">Hydrolase</keyword>
<dbReference type="InterPro" id="IPR050348">
    <property type="entry name" value="Protein-Tyr_Phosphatase"/>
</dbReference>
<proteinExistence type="inferred from homology"/>
<accession>A0AAN9A1Z1</accession>
<name>A0AAN9A1Z1_HALRR</name>
<evidence type="ECO:0000256" key="2">
    <source>
        <dbReference type="ARBA" id="ARBA00013064"/>
    </source>
</evidence>
<dbReference type="PROSITE" id="PS50055">
    <property type="entry name" value="TYR_PHOSPHATASE_PTP"/>
    <property type="match status" value="1"/>
</dbReference>
<dbReference type="PRINTS" id="PR00700">
    <property type="entry name" value="PRTYPHPHTASE"/>
</dbReference>
<dbReference type="EC" id="3.1.3.48" evidence="2"/>
<dbReference type="GO" id="GO:0004725">
    <property type="term" value="F:protein tyrosine phosphatase activity"/>
    <property type="evidence" value="ECO:0007669"/>
    <property type="project" value="UniProtKB-EC"/>
</dbReference>
<dbReference type="SUPFAM" id="SSF52799">
    <property type="entry name" value="(Phosphotyrosine protein) phosphatases II"/>
    <property type="match status" value="1"/>
</dbReference>
<keyword evidence="8" id="KW-1185">Reference proteome</keyword>
<evidence type="ECO:0000256" key="4">
    <source>
        <dbReference type="ARBA" id="ARBA00022912"/>
    </source>
</evidence>
<dbReference type="InterPro" id="IPR029021">
    <property type="entry name" value="Prot-tyrosine_phosphatase-like"/>
</dbReference>
<protein>
    <recommendedName>
        <fullName evidence="2">protein-tyrosine-phosphatase</fullName>
        <ecNumber evidence="2">3.1.3.48</ecNumber>
    </recommendedName>
</protein>
<dbReference type="InterPro" id="IPR000242">
    <property type="entry name" value="PTP_cat"/>
</dbReference>
<comment type="similarity">
    <text evidence="1">Belongs to the protein-tyrosine phosphatase family.</text>
</comment>
<evidence type="ECO:0000313" key="7">
    <source>
        <dbReference type="EMBL" id="KAK7066712.1"/>
    </source>
</evidence>
<dbReference type="PANTHER" id="PTHR19134">
    <property type="entry name" value="RECEPTOR-TYPE TYROSINE-PROTEIN PHOSPHATASE"/>
    <property type="match status" value="1"/>
</dbReference>
<dbReference type="SMART" id="SM00194">
    <property type="entry name" value="PTPc"/>
    <property type="match status" value="1"/>
</dbReference>
<evidence type="ECO:0000256" key="3">
    <source>
        <dbReference type="ARBA" id="ARBA00022801"/>
    </source>
</evidence>
<feature type="domain" description="Tyrosine-protein phosphatase" evidence="6">
    <location>
        <begin position="1"/>
        <end position="182"/>
    </location>
</feature>
<reference evidence="7 8" key="1">
    <citation type="submission" date="2023-11" db="EMBL/GenBank/DDBJ databases">
        <title>Halocaridina rubra genome assembly.</title>
        <authorList>
            <person name="Smith C."/>
        </authorList>
    </citation>
    <scope>NUCLEOTIDE SEQUENCE [LARGE SCALE GENOMIC DNA]</scope>
    <source>
        <strain evidence="7">EP-1</strain>
        <tissue evidence="7">Whole</tissue>
    </source>
</reference>
<evidence type="ECO:0000313" key="8">
    <source>
        <dbReference type="Proteomes" id="UP001381693"/>
    </source>
</evidence>